<proteinExistence type="predicted"/>
<name>A0AAP2G111_9BACT</name>
<comment type="caution">
    <text evidence="1">The sequence shown here is derived from an EMBL/GenBank/DDBJ whole genome shotgun (WGS) entry which is preliminary data.</text>
</comment>
<gene>
    <name evidence="1" type="ORF">KI659_07375</name>
</gene>
<protein>
    <submittedName>
        <fullName evidence="1">Uncharacterized protein</fullName>
    </submittedName>
</protein>
<dbReference type="Proteomes" id="UP001319104">
    <property type="component" value="Unassembled WGS sequence"/>
</dbReference>
<evidence type="ECO:0000313" key="2">
    <source>
        <dbReference type="Proteomes" id="UP001319104"/>
    </source>
</evidence>
<reference evidence="1 2" key="1">
    <citation type="submission" date="2021-05" db="EMBL/GenBank/DDBJ databases">
        <authorList>
            <person name="Zhang Z.D."/>
            <person name="Osman G."/>
        </authorList>
    </citation>
    <scope>NUCLEOTIDE SEQUENCE [LARGE SCALE GENOMIC DNA]</scope>
    <source>
        <strain evidence="1 2">KCTC 32217</strain>
    </source>
</reference>
<dbReference type="AlphaFoldDB" id="A0AAP2G111"/>
<sequence>MGGKSKPSGRATDDKVYCGGLGEYYPHEVFHVQIDPHFPNRHFWASEGVATLLGGSRGRSLDWHIKRTSHYLKQRPEIDLNNMLNLRALDGETSFHYVLGGLIAKKVFEKGSWSLLKELMSSGETDEAYYKAMHELLGIKRGEINNYIREQLELESQKFQ</sequence>
<dbReference type="EMBL" id="JAHCMY010000003">
    <property type="protein sequence ID" value="MBS9523834.1"/>
    <property type="molecule type" value="Genomic_DNA"/>
</dbReference>
<keyword evidence="2" id="KW-1185">Reference proteome</keyword>
<organism evidence="1 2">
    <name type="scientific">Litoribacter ruber</name>
    <dbReference type="NCBI Taxonomy" id="702568"/>
    <lineage>
        <taxon>Bacteria</taxon>
        <taxon>Pseudomonadati</taxon>
        <taxon>Bacteroidota</taxon>
        <taxon>Cytophagia</taxon>
        <taxon>Cytophagales</taxon>
        <taxon>Cyclobacteriaceae</taxon>
        <taxon>Litoribacter</taxon>
    </lineage>
</organism>
<evidence type="ECO:0000313" key="1">
    <source>
        <dbReference type="EMBL" id="MBS9523834.1"/>
    </source>
</evidence>
<accession>A0AAP2G111</accession>